<dbReference type="InterPro" id="IPR007110">
    <property type="entry name" value="Ig-like_dom"/>
</dbReference>
<dbReference type="InterPro" id="IPR003597">
    <property type="entry name" value="Ig_C1-set"/>
</dbReference>
<protein>
    <recommendedName>
        <fullName evidence="3">Ig-like domain-containing protein</fullName>
    </recommendedName>
</protein>
<dbReference type="Pfam" id="PF07654">
    <property type="entry name" value="C1-set"/>
    <property type="match status" value="1"/>
</dbReference>
<dbReference type="AlphaFoldDB" id="A0A9Q1E3R8"/>
<dbReference type="InterPro" id="IPR050380">
    <property type="entry name" value="Immune_Resp_Modulators"/>
</dbReference>
<evidence type="ECO:0000256" key="2">
    <source>
        <dbReference type="SAM" id="Phobius"/>
    </source>
</evidence>
<evidence type="ECO:0000256" key="1">
    <source>
        <dbReference type="ARBA" id="ARBA00023319"/>
    </source>
</evidence>
<keyword evidence="2" id="KW-0812">Transmembrane</keyword>
<dbReference type="OrthoDB" id="9049585at2759"/>
<sequence length="191" mass="21656">MYLNHYATGHPVSNAEFGTGTRLTVLDPNITITPPKVRVLPPSRRENCDERRSRDKTPKVTLLCVATGFYPDHISVSWQLNRQDISRGVRTDDIATRDGDGRFYSITSRLRVRSNKWFNTRNVFTCTTSFYNGNHTLENADSIRGAKGGMKDDLVAARLAYGLLLCKSFLYAVVVSVLLWKRKQEDVIQIT</sequence>
<keyword evidence="2" id="KW-0472">Membrane</keyword>
<evidence type="ECO:0000313" key="5">
    <source>
        <dbReference type="Proteomes" id="UP001152803"/>
    </source>
</evidence>
<proteinExistence type="predicted"/>
<gene>
    <name evidence="4" type="ORF">COCON_G00017790</name>
</gene>
<evidence type="ECO:0000259" key="3">
    <source>
        <dbReference type="PROSITE" id="PS50835"/>
    </source>
</evidence>
<dbReference type="Proteomes" id="UP001152803">
    <property type="component" value="Unassembled WGS sequence"/>
</dbReference>
<feature type="domain" description="Ig-like" evidence="3">
    <location>
        <begin position="35"/>
        <end position="144"/>
    </location>
</feature>
<dbReference type="EMBL" id="JAFJMO010000001">
    <property type="protein sequence ID" value="KAJ8289120.1"/>
    <property type="molecule type" value="Genomic_DNA"/>
</dbReference>
<feature type="transmembrane region" description="Helical" evidence="2">
    <location>
        <begin position="159"/>
        <end position="180"/>
    </location>
</feature>
<accession>A0A9Q1E3R8</accession>
<reference evidence="4" key="1">
    <citation type="journal article" date="2023" name="Science">
        <title>Genome structures resolve the early diversification of teleost fishes.</title>
        <authorList>
            <person name="Parey E."/>
            <person name="Louis A."/>
            <person name="Montfort J."/>
            <person name="Bouchez O."/>
            <person name="Roques C."/>
            <person name="Iampietro C."/>
            <person name="Lluch J."/>
            <person name="Castinel A."/>
            <person name="Donnadieu C."/>
            <person name="Desvignes T."/>
            <person name="Floi Bucao C."/>
            <person name="Jouanno E."/>
            <person name="Wen M."/>
            <person name="Mejri S."/>
            <person name="Dirks R."/>
            <person name="Jansen H."/>
            <person name="Henkel C."/>
            <person name="Chen W.J."/>
            <person name="Zahm M."/>
            <person name="Cabau C."/>
            <person name="Klopp C."/>
            <person name="Thompson A.W."/>
            <person name="Robinson-Rechavi M."/>
            <person name="Braasch I."/>
            <person name="Lecointre G."/>
            <person name="Bobe J."/>
            <person name="Postlethwait J.H."/>
            <person name="Berthelot C."/>
            <person name="Roest Crollius H."/>
            <person name="Guiguen Y."/>
        </authorList>
    </citation>
    <scope>NUCLEOTIDE SEQUENCE</scope>
    <source>
        <strain evidence="4">Concon-B</strain>
    </source>
</reference>
<dbReference type="PANTHER" id="PTHR23411">
    <property type="entry name" value="TAPASIN"/>
    <property type="match status" value="1"/>
</dbReference>
<dbReference type="InterPro" id="IPR013783">
    <property type="entry name" value="Ig-like_fold"/>
</dbReference>
<name>A0A9Q1E3R8_CONCO</name>
<organism evidence="4 5">
    <name type="scientific">Conger conger</name>
    <name type="common">Conger eel</name>
    <name type="synonym">Muraena conger</name>
    <dbReference type="NCBI Taxonomy" id="82655"/>
    <lineage>
        <taxon>Eukaryota</taxon>
        <taxon>Metazoa</taxon>
        <taxon>Chordata</taxon>
        <taxon>Craniata</taxon>
        <taxon>Vertebrata</taxon>
        <taxon>Euteleostomi</taxon>
        <taxon>Actinopterygii</taxon>
        <taxon>Neopterygii</taxon>
        <taxon>Teleostei</taxon>
        <taxon>Anguilliformes</taxon>
        <taxon>Congridae</taxon>
        <taxon>Conger</taxon>
    </lineage>
</organism>
<comment type="caution">
    <text evidence="4">The sequence shown here is derived from an EMBL/GenBank/DDBJ whole genome shotgun (WGS) entry which is preliminary data.</text>
</comment>
<dbReference type="SUPFAM" id="SSF48726">
    <property type="entry name" value="Immunoglobulin"/>
    <property type="match status" value="1"/>
</dbReference>
<keyword evidence="2" id="KW-1133">Transmembrane helix</keyword>
<keyword evidence="1" id="KW-0393">Immunoglobulin domain</keyword>
<dbReference type="SMART" id="SM00407">
    <property type="entry name" value="IGc1"/>
    <property type="match status" value="1"/>
</dbReference>
<evidence type="ECO:0000313" key="4">
    <source>
        <dbReference type="EMBL" id="KAJ8289120.1"/>
    </source>
</evidence>
<dbReference type="InterPro" id="IPR036179">
    <property type="entry name" value="Ig-like_dom_sf"/>
</dbReference>
<keyword evidence="5" id="KW-1185">Reference proteome</keyword>
<dbReference type="Gene3D" id="2.60.40.10">
    <property type="entry name" value="Immunoglobulins"/>
    <property type="match status" value="1"/>
</dbReference>
<dbReference type="PROSITE" id="PS50835">
    <property type="entry name" value="IG_LIKE"/>
    <property type="match status" value="1"/>
</dbReference>